<dbReference type="Proteomes" id="UP001569414">
    <property type="component" value="Unassembled WGS sequence"/>
</dbReference>
<reference evidence="2 3" key="1">
    <citation type="submission" date="2024-08" db="EMBL/GenBank/DDBJ databases">
        <authorList>
            <person name="Ishaq N."/>
        </authorList>
    </citation>
    <scope>NUCLEOTIDE SEQUENCE [LARGE SCALE GENOMIC DNA]</scope>
    <source>
        <strain evidence="2 3">JCM 30400</strain>
    </source>
</reference>
<dbReference type="InterPro" id="IPR015813">
    <property type="entry name" value="Pyrv/PenolPyrv_kinase-like_dom"/>
</dbReference>
<sequence length="278" mass="30291">MTTDHFKQFETLHQGNQVLILPNIWDAASALLCQAVGASALATSSAAVAWSLGYADGGSLPVSEHLGAIQRILRVSRIPVSIDIEDGYSSDPIQVAELVKTLSDLGVVGINIEDGNGSPQLLCEKIRSIRSALQGRSLFINARTDVYLNRGNESEDSLSEVIQRLLHYQNAGANGGFIPGLTSLAKAQRLAKKITIPLNLMLLPGMEAPTQFYTAGIRRLSYGAAPFQSSYALFNHLSKDVLKNKIPFGIFDHPLDYDYLNSEVFVLERGSPLSEYRD</sequence>
<evidence type="ECO:0000313" key="3">
    <source>
        <dbReference type="Proteomes" id="UP001569414"/>
    </source>
</evidence>
<keyword evidence="1" id="KW-0479">Metal-binding</keyword>
<accession>A0ABV4NQ15</accession>
<evidence type="ECO:0000256" key="1">
    <source>
        <dbReference type="ARBA" id="ARBA00022723"/>
    </source>
</evidence>
<organism evidence="2 3">
    <name type="scientific">Microbulbifer echini</name>
    <dbReference type="NCBI Taxonomy" id="1529067"/>
    <lineage>
        <taxon>Bacteria</taxon>
        <taxon>Pseudomonadati</taxon>
        <taxon>Pseudomonadota</taxon>
        <taxon>Gammaproteobacteria</taxon>
        <taxon>Cellvibrionales</taxon>
        <taxon>Microbulbiferaceae</taxon>
        <taxon>Microbulbifer</taxon>
    </lineage>
</organism>
<dbReference type="SUPFAM" id="SSF51621">
    <property type="entry name" value="Phosphoenolpyruvate/pyruvate domain"/>
    <property type="match status" value="1"/>
</dbReference>
<comment type="caution">
    <text evidence="2">The sequence shown here is derived from an EMBL/GenBank/DDBJ whole genome shotgun (WGS) entry which is preliminary data.</text>
</comment>
<dbReference type="CDD" id="cd00377">
    <property type="entry name" value="ICL_PEPM"/>
    <property type="match status" value="1"/>
</dbReference>
<proteinExistence type="predicted"/>
<keyword evidence="2" id="KW-0456">Lyase</keyword>
<evidence type="ECO:0000313" key="2">
    <source>
        <dbReference type="EMBL" id="MFA0791071.1"/>
    </source>
</evidence>
<dbReference type="PANTHER" id="PTHR42905:SF16">
    <property type="entry name" value="CARBOXYPHOSPHONOENOLPYRUVATE PHOSPHONOMUTASE-LIKE PROTEIN (AFU_ORTHOLOGUE AFUA_5G07230)"/>
    <property type="match status" value="1"/>
</dbReference>
<dbReference type="EMBL" id="JBGMEL010000009">
    <property type="protein sequence ID" value="MFA0791071.1"/>
    <property type="molecule type" value="Genomic_DNA"/>
</dbReference>
<dbReference type="Pfam" id="PF13714">
    <property type="entry name" value="PEP_mutase"/>
    <property type="match status" value="1"/>
</dbReference>
<protein>
    <submittedName>
        <fullName evidence="2">Isocitrate lyase/phosphoenolpyruvate mutase family protein</fullName>
    </submittedName>
</protein>
<dbReference type="GO" id="GO:0016829">
    <property type="term" value="F:lyase activity"/>
    <property type="evidence" value="ECO:0007669"/>
    <property type="project" value="UniProtKB-KW"/>
</dbReference>
<dbReference type="RefSeq" id="WP_371843579.1">
    <property type="nucleotide sequence ID" value="NZ_JBGMEL010000009.1"/>
</dbReference>
<dbReference type="Gene3D" id="3.20.20.60">
    <property type="entry name" value="Phosphoenolpyruvate-binding domains"/>
    <property type="match status" value="1"/>
</dbReference>
<dbReference type="InterPro" id="IPR040442">
    <property type="entry name" value="Pyrv_kinase-like_dom_sf"/>
</dbReference>
<name>A0ABV4NQ15_9GAMM</name>
<keyword evidence="3" id="KW-1185">Reference proteome</keyword>
<gene>
    <name evidence="2" type="ORF">ACCI51_10985</name>
</gene>
<dbReference type="InterPro" id="IPR039556">
    <property type="entry name" value="ICL/PEPM"/>
</dbReference>
<dbReference type="PANTHER" id="PTHR42905">
    <property type="entry name" value="PHOSPHOENOLPYRUVATE CARBOXYLASE"/>
    <property type="match status" value="1"/>
</dbReference>